<sequence>MSGRGSNRVLVICAAVAVLVHAGVLAWPTLLSLAGRPTAAADRGREPTVDRPLPERDVELGRPESRTPSVAWISYDDYRELVAPRATTEQPALQQEVDPADEAPLEMNPTPPAPTAADDASAEPAELAELDEPPLDMEPEAEPPALPEFDAVGELPPPDPEAQPTDEVAEPDRAPAESAQQADAASASPDARPTAAPRSDAEADATQLDPRELEWRTGRVIVGPGIEIRTARPQLRASLRTAFPRNPTVRIYFNAQGSVDRAEVVRSTGYADWDGTILTSLYRWRAEGEQIDAADPHVVIQIQYLLHDHPD</sequence>
<feature type="compositionally biased region" description="Basic and acidic residues" evidence="5">
    <location>
        <begin position="42"/>
        <end position="65"/>
    </location>
</feature>
<evidence type="ECO:0000256" key="3">
    <source>
        <dbReference type="ARBA" id="ARBA00022989"/>
    </source>
</evidence>
<feature type="domain" description="TonB C-terminal" evidence="6">
    <location>
        <begin position="219"/>
        <end position="311"/>
    </location>
</feature>
<name>A0ABV4U375_9BACT</name>
<organism evidence="7 8">
    <name type="scientific">Natronomicrosphaera hydrolytica</name>
    <dbReference type="NCBI Taxonomy" id="3242702"/>
    <lineage>
        <taxon>Bacteria</taxon>
        <taxon>Pseudomonadati</taxon>
        <taxon>Planctomycetota</taxon>
        <taxon>Phycisphaerae</taxon>
        <taxon>Phycisphaerales</taxon>
        <taxon>Phycisphaeraceae</taxon>
        <taxon>Natronomicrosphaera</taxon>
    </lineage>
</organism>
<feature type="compositionally biased region" description="Acidic residues" evidence="5">
    <location>
        <begin position="126"/>
        <end position="141"/>
    </location>
</feature>
<keyword evidence="3" id="KW-1133">Transmembrane helix</keyword>
<feature type="compositionally biased region" description="Low complexity" evidence="5">
    <location>
        <begin position="115"/>
        <end position="125"/>
    </location>
</feature>
<proteinExistence type="predicted"/>
<keyword evidence="4" id="KW-0472">Membrane</keyword>
<evidence type="ECO:0000313" key="7">
    <source>
        <dbReference type="EMBL" id="MFA9476753.1"/>
    </source>
</evidence>
<feature type="region of interest" description="Disordered" evidence="5">
    <location>
        <begin position="102"/>
        <end position="210"/>
    </location>
</feature>
<dbReference type="RefSeq" id="WP_425343681.1">
    <property type="nucleotide sequence ID" value="NZ_JBGUBD010000001.1"/>
</dbReference>
<evidence type="ECO:0000256" key="2">
    <source>
        <dbReference type="ARBA" id="ARBA00022692"/>
    </source>
</evidence>
<dbReference type="InterPro" id="IPR006260">
    <property type="entry name" value="TonB/TolA_C"/>
</dbReference>
<evidence type="ECO:0000259" key="6">
    <source>
        <dbReference type="PROSITE" id="PS52015"/>
    </source>
</evidence>
<dbReference type="EMBL" id="JBGUBD010000001">
    <property type="protein sequence ID" value="MFA9476753.1"/>
    <property type="molecule type" value="Genomic_DNA"/>
</dbReference>
<protein>
    <submittedName>
        <fullName evidence="7">TonB family protein</fullName>
    </submittedName>
</protein>
<reference evidence="7 8" key="1">
    <citation type="submission" date="2024-08" db="EMBL/GenBank/DDBJ databases">
        <title>Whole-genome sequencing of halo(alkali)philic microorganisms from hypersaline lakes.</title>
        <authorList>
            <person name="Sorokin D.Y."/>
            <person name="Merkel A.Y."/>
            <person name="Messina E."/>
            <person name="Yakimov M."/>
        </authorList>
    </citation>
    <scope>NUCLEOTIDE SEQUENCE [LARGE SCALE GENOMIC DNA]</scope>
    <source>
        <strain evidence="7 8">AB-hyl4</strain>
    </source>
</reference>
<evidence type="ECO:0000256" key="4">
    <source>
        <dbReference type="ARBA" id="ARBA00023136"/>
    </source>
</evidence>
<evidence type="ECO:0000313" key="8">
    <source>
        <dbReference type="Proteomes" id="UP001575105"/>
    </source>
</evidence>
<gene>
    <name evidence="7" type="ORF">ACERK3_00465</name>
</gene>
<dbReference type="PROSITE" id="PS52015">
    <property type="entry name" value="TONB_CTD"/>
    <property type="match status" value="1"/>
</dbReference>
<dbReference type="Proteomes" id="UP001575105">
    <property type="component" value="Unassembled WGS sequence"/>
</dbReference>
<comment type="caution">
    <text evidence="7">The sequence shown here is derived from an EMBL/GenBank/DDBJ whole genome shotgun (WGS) entry which is preliminary data.</text>
</comment>
<comment type="subcellular location">
    <subcellularLocation>
        <location evidence="1">Membrane</location>
        <topology evidence="1">Single-pass membrane protein</topology>
    </subcellularLocation>
</comment>
<evidence type="ECO:0000256" key="5">
    <source>
        <dbReference type="SAM" id="MobiDB-lite"/>
    </source>
</evidence>
<keyword evidence="8" id="KW-1185">Reference proteome</keyword>
<feature type="region of interest" description="Disordered" evidence="5">
    <location>
        <begin position="36"/>
        <end position="67"/>
    </location>
</feature>
<accession>A0ABV4U375</accession>
<evidence type="ECO:0000256" key="1">
    <source>
        <dbReference type="ARBA" id="ARBA00004167"/>
    </source>
</evidence>
<feature type="compositionally biased region" description="Low complexity" evidence="5">
    <location>
        <begin position="176"/>
        <end position="198"/>
    </location>
</feature>
<dbReference type="InterPro" id="IPR037682">
    <property type="entry name" value="TonB_C"/>
</dbReference>
<keyword evidence="2" id="KW-0812">Transmembrane</keyword>
<dbReference type="NCBIfam" id="TIGR01352">
    <property type="entry name" value="tonB_Cterm"/>
    <property type="match status" value="1"/>
</dbReference>